<protein>
    <submittedName>
        <fullName evidence="1">Uncharacterized protein</fullName>
    </submittedName>
</protein>
<dbReference type="AlphaFoldDB" id="A0A0H5QZL5"/>
<dbReference type="EMBL" id="HACM01006714">
    <property type="protein sequence ID" value="CRZ07156.1"/>
    <property type="molecule type" value="Transcribed_RNA"/>
</dbReference>
<proteinExistence type="predicted"/>
<organism evidence="1">
    <name type="scientific">Spongospora subterranea</name>
    <dbReference type="NCBI Taxonomy" id="70186"/>
    <lineage>
        <taxon>Eukaryota</taxon>
        <taxon>Sar</taxon>
        <taxon>Rhizaria</taxon>
        <taxon>Endomyxa</taxon>
        <taxon>Phytomyxea</taxon>
        <taxon>Plasmodiophorida</taxon>
        <taxon>Plasmodiophoridae</taxon>
        <taxon>Spongospora</taxon>
    </lineage>
</organism>
<dbReference type="EMBL" id="HACM01006716">
    <property type="protein sequence ID" value="CRZ07158.1"/>
    <property type="molecule type" value="Transcribed_RNA"/>
</dbReference>
<evidence type="ECO:0000313" key="1">
    <source>
        <dbReference type="EMBL" id="CRZ07151.1"/>
    </source>
</evidence>
<name>A0A0H5QZL5_9EUKA</name>
<reference evidence="1" key="1">
    <citation type="submission" date="2015-04" db="EMBL/GenBank/DDBJ databases">
        <title>The genome sequence of the plant pathogenic Rhizarian Plasmodiophora brassicae reveals insights in its biotrophic life cycle and the origin of chitin synthesis.</title>
        <authorList>
            <person name="Schwelm A."/>
            <person name="Fogelqvist J."/>
            <person name="Knaust A."/>
            <person name="Julke S."/>
            <person name="Lilja T."/>
            <person name="Dhandapani V."/>
            <person name="Bonilla-Rosso G."/>
            <person name="Karlsson M."/>
            <person name="Shevchenko A."/>
            <person name="Choi S.R."/>
            <person name="Kim H.G."/>
            <person name="Park J.Y."/>
            <person name="Lim Y.P."/>
            <person name="Ludwig-Muller J."/>
            <person name="Dixelius C."/>
        </authorList>
    </citation>
    <scope>NUCLEOTIDE SEQUENCE</scope>
    <source>
        <tissue evidence="1">Potato root galls</tissue>
    </source>
</reference>
<dbReference type="EMBL" id="HACM01006709">
    <property type="protein sequence ID" value="CRZ07151.1"/>
    <property type="molecule type" value="Transcribed_RNA"/>
</dbReference>
<accession>A0A0H5QZL5</accession>
<sequence length="110" mass="12225">MNPENINLDIDKEIMGHTHSVNGSPRRLESTTGVRRELDYGLIYPHHTTSLTPDGYTGAVDNDVFQELASEIKVFSVHPYLFLMRSLFVGMRSHCSKSAKGGFANVHCGC</sequence>
<dbReference type="EMBL" id="HACM01006712">
    <property type="protein sequence ID" value="CRZ07154.1"/>
    <property type="molecule type" value="Transcribed_RNA"/>
</dbReference>